<name>A0ABW0SQI8_9GAMM</name>
<dbReference type="PROSITE" id="PS51257">
    <property type="entry name" value="PROKAR_LIPOPROTEIN"/>
    <property type="match status" value="1"/>
</dbReference>
<dbReference type="RefSeq" id="WP_386755746.1">
    <property type="nucleotide sequence ID" value="NZ_JBHSNM010000006.1"/>
</dbReference>
<keyword evidence="2" id="KW-1185">Reference proteome</keyword>
<organism evidence="1 2">
    <name type="scientific">Lysobacter yangpyeongensis</name>
    <dbReference type="NCBI Taxonomy" id="346182"/>
    <lineage>
        <taxon>Bacteria</taxon>
        <taxon>Pseudomonadati</taxon>
        <taxon>Pseudomonadota</taxon>
        <taxon>Gammaproteobacteria</taxon>
        <taxon>Lysobacterales</taxon>
        <taxon>Lysobacteraceae</taxon>
        <taxon>Lysobacter</taxon>
    </lineage>
</organism>
<evidence type="ECO:0000313" key="1">
    <source>
        <dbReference type="EMBL" id="MFC5571161.1"/>
    </source>
</evidence>
<comment type="caution">
    <text evidence="1">The sequence shown here is derived from an EMBL/GenBank/DDBJ whole genome shotgun (WGS) entry which is preliminary data.</text>
</comment>
<reference evidence="2" key="1">
    <citation type="journal article" date="2019" name="Int. J. Syst. Evol. Microbiol.">
        <title>The Global Catalogue of Microorganisms (GCM) 10K type strain sequencing project: providing services to taxonomists for standard genome sequencing and annotation.</title>
        <authorList>
            <consortium name="The Broad Institute Genomics Platform"/>
            <consortium name="The Broad Institute Genome Sequencing Center for Infectious Disease"/>
            <person name="Wu L."/>
            <person name="Ma J."/>
        </authorList>
    </citation>
    <scope>NUCLEOTIDE SEQUENCE [LARGE SCALE GENOMIC DNA]</scope>
    <source>
        <strain evidence="2">KACC 11407</strain>
    </source>
</reference>
<proteinExistence type="predicted"/>
<sequence>MRQLILVSVFIVAAGLAACGKSPGERMAEAAIEARTGHKADVDADKGQMTIRTDQGEMKISSGGGTALPATFPKDVYLPRDYTVEAAMEMPNAVIVHLRTGGAAADVATAADRQMQADGWKSAMTLMQGTQGKVVMYEKGKRHAALTIADGEDAGVRVGYQLATEQQ</sequence>
<gene>
    <name evidence="1" type="ORF">ACFPN1_13935</name>
</gene>
<evidence type="ECO:0000313" key="2">
    <source>
        <dbReference type="Proteomes" id="UP001596036"/>
    </source>
</evidence>
<protein>
    <recommendedName>
        <fullName evidence="3">Lipoprotein</fullName>
    </recommendedName>
</protein>
<accession>A0ABW0SQI8</accession>
<dbReference type="EMBL" id="JBHSNM010000006">
    <property type="protein sequence ID" value="MFC5571161.1"/>
    <property type="molecule type" value="Genomic_DNA"/>
</dbReference>
<evidence type="ECO:0008006" key="3">
    <source>
        <dbReference type="Google" id="ProtNLM"/>
    </source>
</evidence>
<dbReference type="Proteomes" id="UP001596036">
    <property type="component" value="Unassembled WGS sequence"/>
</dbReference>